<reference evidence="7 8" key="1">
    <citation type="submission" date="2020-10" db="EMBL/GenBank/DDBJ databases">
        <title>Plant Genome Project.</title>
        <authorList>
            <person name="Zhang R.-G."/>
        </authorList>
    </citation>
    <scope>NUCLEOTIDE SEQUENCE [LARGE SCALE GENOMIC DNA]</scope>
    <source>
        <strain evidence="7">FAFU-HL-1</strain>
        <tissue evidence="7">Leaf</tissue>
    </source>
</reference>
<protein>
    <recommendedName>
        <fullName evidence="6">NAC domain-containing protein</fullName>
    </recommendedName>
</protein>
<name>A0A835JGZ4_9ROSI</name>
<keyword evidence="8" id="KW-1185">Reference proteome</keyword>
<feature type="domain" description="NAC" evidence="6">
    <location>
        <begin position="5"/>
        <end position="148"/>
    </location>
</feature>
<keyword evidence="5" id="KW-0472">Membrane</keyword>
<keyword evidence="4" id="KW-0539">Nucleus</keyword>
<dbReference type="GO" id="GO:0006355">
    <property type="term" value="P:regulation of DNA-templated transcription"/>
    <property type="evidence" value="ECO:0007669"/>
    <property type="project" value="InterPro"/>
</dbReference>
<dbReference type="EMBL" id="JADGMS010000014">
    <property type="protein sequence ID" value="KAF9669151.1"/>
    <property type="molecule type" value="Genomic_DNA"/>
</dbReference>
<evidence type="ECO:0000256" key="4">
    <source>
        <dbReference type="ARBA" id="ARBA00023242"/>
    </source>
</evidence>
<dbReference type="Pfam" id="PF02365">
    <property type="entry name" value="NAM"/>
    <property type="match status" value="1"/>
</dbReference>
<dbReference type="OrthoDB" id="840919at2759"/>
<keyword evidence="3" id="KW-0804">Transcription</keyword>
<sequence>MCVIMPVGFRFHPTEEEIIDHFLAHKLAGRDSLVDGHIGEIDHLYQKDPWDIPGIKRALVLCKLKDRADKSAADLPNDEGEASRFMGSDFDNNAAETNTREVDASWLLSLINSDEDINFSLPLQSQIHAHNSLLGEDDQTAFADSFLNDPDEYGSENAAFSLPSSNHAYEEPANLYGGHGDLKIARQLQMARGDDILLMGASSMGSTTATRHEHIESTQSGGEVIPITYQPRPPAIMPTTRQPPPPVMAPKLVEHEKVSHKGFRLQGSITRSSVPKAAGGIKESSGIAASDKKIFPVTNAKPRSNDNDRKGRFIHFETTISSHRSCPPSVYLLNAVLGLVLFLIILREALIVH</sequence>
<keyword evidence="1" id="KW-0805">Transcription regulation</keyword>
<dbReference type="SUPFAM" id="SSF101941">
    <property type="entry name" value="NAC domain"/>
    <property type="match status" value="1"/>
</dbReference>
<comment type="caution">
    <text evidence="7">The sequence shown here is derived from an EMBL/GenBank/DDBJ whole genome shotgun (WGS) entry which is preliminary data.</text>
</comment>
<keyword evidence="2" id="KW-0238">DNA-binding</keyword>
<dbReference type="GO" id="GO:0003677">
    <property type="term" value="F:DNA binding"/>
    <property type="evidence" value="ECO:0007669"/>
    <property type="project" value="UniProtKB-KW"/>
</dbReference>
<evidence type="ECO:0000313" key="7">
    <source>
        <dbReference type="EMBL" id="KAF9669151.1"/>
    </source>
</evidence>
<accession>A0A835JGZ4</accession>
<dbReference type="Gene3D" id="2.170.150.80">
    <property type="entry name" value="NAC domain"/>
    <property type="match status" value="1"/>
</dbReference>
<dbReference type="InterPro" id="IPR036093">
    <property type="entry name" value="NAC_dom_sf"/>
</dbReference>
<feature type="transmembrane region" description="Helical" evidence="5">
    <location>
        <begin position="330"/>
        <end position="350"/>
    </location>
</feature>
<dbReference type="AlphaFoldDB" id="A0A835JGZ4"/>
<evidence type="ECO:0000259" key="6">
    <source>
        <dbReference type="PROSITE" id="PS51005"/>
    </source>
</evidence>
<dbReference type="PROSITE" id="PS51005">
    <property type="entry name" value="NAC"/>
    <property type="match status" value="1"/>
</dbReference>
<dbReference type="Proteomes" id="UP000657918">
    <property type="component" value="Unassembled WGS sequence"/>
</dbReference>
<evidence type="ECO:0000256" key="5">
    <source>
        <dbReference type="SAM" id="Phobius"/>
    </source>
</evidence>
<gene>
    <name evidence="7" type="ORF">SADUNF_Sadunf14G0078200</name>
</gene>
<dbReference type="InterPro" id="IPR003441">
    <property type="entry name" value="NAC-dom"/>
</dbReference>
<evidence type="ECO:0000313" key="8">
    <source>
        <dbReference type="Proteomes" id="UP000657918"/>
    </source>
</evidence>
<keyword evidence="5" id="KW-1133">Transmembrane helix</keyword>
<evidence type="ECO:0000256" key="3">
    <source>
        <dbReference type="ARBA" id="ARBA00023163"/>
    </source>
</evidence>
<organism evidence="7 8">
    <name type="scientific">Salix dunnii</name>
    <dbReference type="NCBI Taxonomy" id="1413687"/>
    <lineage>
        <taxon>Eukaryota</taxon>
        <taxon>Viridiplantae</taxon>
        <taxon>Streptophyta</taxon>
        <taxon>Embryophyta</taxon>
        <taxon>Tracheophyta</taxon>
        <taxon>Spermatophyta</taxon>
        <taxon>Magnoliopsida</taxon>
        <taxon>eudicotyledons</taxon>
        <taxon>Gunneridae</taxon>
        <taxon>Pentapetalae</taxon>
        <taxon>rosids</taxon>
        <taxon>fabids</taxon>
        <taxon>Malpighiales</taxon>
        <taxon>Salicaceae</taxon>
        <taxon>Saliceae</taxon>
        <taxon>Salix</taxon>
    </lineage>
</organism>
<keyword evidence="5" id="KW-0812">Transmembrane</keyword>
<evidence type="ECO:0000256" key="1">
    <source>
        <dbReference type="ARBA" id="ARBA00023015"/>
    </source>
</evidence>
<evidence type="ECO:0000256" key="2">
    <source>
        <dbReference type="ARBA" id="ARBA00023125"/>
    </source>
</evidence>
<proteinExistence type="predicted"/>